<protein>
    <submittedName>
        <fullName evidence="2">Uncharacterized protein</fullName>
    </submittedName>
</protein>
<proteinExistence type="predicted"/>
<comment type="caution">
    <text evidence="2">The sequence shown here is derived from an EMBL/GenBank/DDBJ whole genome shotgun (WGS) entry which is preliminary data.</text>
</comment>
<evidence type="ECO:0000313" key="3">
    <source>
        <dbReference type="Proteomes" id="UP001281761"/>
    </source>
</evidence>
<accession>A0ABQ9Y7I8</accession>
<evidence type="ECO:0000313" key="2">
    <source>
        <dbReference type="EMBL" id="KAK2959701.1"/>
    </source>
</evidence>
<reference evidence="2 3" key="1">
    <citation type="journal article" date="2022" name="bioRxiv">
        <title>Genomics of Preaxostyla Flagellates Illuminates Evolutionary Transitions and the Path Towards Mitochondrial Loss.</title>
        <authorList>
            <person name="Novak L.V.F."/>
            <person name="Treitli S.C."/>
            <person name="Pyrih J."/>
            <person name="Halakuc P."/>
            <person name="Pipaliya S.V."/>
            <person name="Vacek V."/>
            <person name="Brzon O."/>
            <person name="Soukal P."/>
            <person name="Eme L."/>
            <person name="Dacks J.B."/>
            <person name="Karnkowska A."/>
            <person name="Elias M."/>
            <person name="Hampl V."/>
        </authorList>
    </citation>
    <scope>NUCLEOTIDE SEQUENCE [LARGE SCALE GENOMIC DNA]</scope>
    <source>
        <strain evidence="2">NAU3</strain>
        <tissue evidence="2">Gut</tissue>
    </source>
</reference>
<evidence type="ECO:0000256" key="1">
    <source>
        <dbReference type="SAM" id="MobiDB-lite"/>
    </source>
</evidence>
<keyword evidence="3" id="KW-1185">Reference proteome</keyword>
<dbReference type="Proteomes" id="UP001281761">
    <property type="component" value="Unassembled WGS sequence"/>
</dbReference>
<feature type="compositionally biased region" description="Polar residues" evidence="1">
    <location>
        <begin position="308"/>
        <end position="330"/>
    </location>
</feature>
<name>A0ABQ9Y7I8_9EUKA</name>
<gene>
    <name evidence="2" type="ORF">BLNAU_5190</name>
</gene>
<sequence length="354" mass="38941">MEIGGLYSKENELKVESVDLGKDGEDGVVSVSGGRVVIVGVRLSLPSGWETGEKSVGSVLSGFGECVVREVSIVSRWKGEGVGMGLVCWLGGSLLVEKIVMEGVEMESGRVLLNCSSSKKDVSFEMTESRFNEVETRNAELVRFSSKSKDSHFEMRDCVFLSTERVESEKVEDGMGVIVVETWQEKTEIRKCVFSESGTVEGRRGSEKKGGVLIIVVRSSNEREKREVVLFENLLIDSSVSWEGEEVKKRGGVVVWSVGEGQTKIDLCGSWFEETGVSGVVFDRDRFGVPILERKRKIVPCKSECGSHVNTTPTASQSLQRTDQVKQTTPPGKVSHHPATRTEQTRFALLLLPI</sequence>
<organism evidence="2 3">
    <name type="scientific">Blattamonas nauphoetae</name>
    <dbReference type="NCBI Taxonomy" id="2049346"/>
    <lineage>
        <taxon>Eukaryota</taxon>
        <taxon>Metamonada</taxon>
        <taxon>Preaxostyla</taxon>
        <taxon>Oxymonadida</taxon>
        <taxon>Blattamonas</taxon>
    </lineage>
</organism>
<feature type="region of interest" description="Disordered" evidence="1">
    <location>
        <begin position="306"/>
        <end position="339"/>
    </location>
</feature>
<dbReference type="EMBL" id="JARBJD010000027">
    <property type="protein sequence ID" value="KAK2959701.1"/>
    <property type="molecule type" value="Genomic_DNA"/>
</dbReference>